<name>A0ABW5DX78_9BACT</name>
<proteinExistence type="predicted"/>
<protein>
    <submittedName>
        <fullName evidence="1">Uncharacterized protein</fullName>
    </submittedName>
</protein>
<dbReference type="EMBL" id="JBHUJC010000001">
    <property type="protein sequence ID" value="MFD2274937.1"/>
    <property type="molecule type" value="Genomic_DNA"/>
</dbReference>
<reference evidence="2" key="1">
    <citation type="journal article" date="2019" name="Int. J. Syst. Evol. Microbiol.">
        <title>The Global Catalogue of Microorganisms (GCM) 10K type strain sequencing project: providing services to taxonomists for standard genome sequencing and annotation.</title>
        <authorList>
            <consortium name="The Broad Institute Genomics Platform"/>
            <consortium name="The Broad Institute Genome Sequencing Center for Infectious Disease"/>
            <person name="Wu L."/>
            <person name="Ma J."/>
        </authorList>
    </citation>
    <scope>NUCLEOTIDE SEQUENCE [LARGE SCALE GENOMIC DNA]</scope>
    <source>
        <strain evidence="2">JCM 16545</strain>
    </source>
</reference>
<keyword evidence="2" id="KW-1185">Reference proteome</keyword>
<comment type="caution">
    <text evidence="1">The sequence shown here is derived from an EMBL/GenBank/DDBJ whole genome shotgun (WGS) entry which is preliminary data.</text>
</comment>
<organism evidence="1 2">
    <name type="scientific">Rubritalea spongiae</name>
    <dbReference type="NCBI Taxonomy" id="430797"/>
    <lineage>
        <taxon>Bacteria</taxon>
        <taxon>Pseudomonadati</taxon>
        <taxon>Verrucomicrobiota</taxon>
        <taxon>Verrucomicrobiia</taxon>
        <taxon>Verrucomicrobiales</taxon>
        <taxon>Rubritaleaceae</taxon>
        <taxon>Rubritalea</taxon>
    </lineage>
</organism>
<accession>A0ABW5DX78</accession>
<evidence type="ECO:0000313" key="2">
    <source>
        <dbReference type="Proteomes" id="UP001597297"/>
    </source>
</evidence>
<dbReference type="Proteomes" id="UP001597297">
    <property type="component" value="Unassembled WGS sequence"/>
</dbReference>
<evidence type="ECO:0000313" key="1">
    <source>
        <dbReference type="EMBL" id="MFD2274937.1"/>
    </source>
</evidence>
<gene>
    <name evidence="1" type="ORF">ACFSQZ_00510</name>
</gene>
<sequence>MAQPYDQSLHPVVKLLAYSMPMASRQQNYTGQNTKMALWVLYDFRGNT</sequence>